<keyword evidence="3" id="KW-1185">Reference proteome</keyword>
<evidence type="ECO:0000313" key="2">
    <source>
        <dbReference type="EMBL" id="MDR5900386.1"/>
    </source>
</evidence>
<dbReference type="RefSeq" id="WP_309657262.1">
    <property type="nucleotide sequence ID" value="NZ_JARWAN010000040.1"/>
</dbReference>
<organism evidence="2 3">
    <name type="scientific">Vreelandella vilamensis</name>
    <dbReference type="NCBI Taxonomy" id="531309"/>
    <lineage>
        <taxon>Bacteria</taxon>
        <taxon>Pseudomonadati</taxon>
        <taxon>Pseudomonadota</taxon>
        <taxon>Gammaproteobacteria</taxon>
        <taxon>Oceanospirillales</taxon>
        <taxon>Halomonadaceae</taxon>
        <taxon>Vreelandella</taxon>
    </lineage>
</organism>
<proteinExistence type="predicted"/>
<reference evidence="2 3" key="1">
    <citation type="submission" date="2023-04" db="EMBL/GenBank/DDBJ databases">
        <title>A long-awaited taxogenomic arrangement of the family Halomonadaceae.</title>
        <authorList>
            <person name="De La Haba R."/>
            <person name="Chuvochina M."/>
            <person name="Wittouck S."/>
            <person name="Arahal D.R."/>
            <person name="Sanchez-Porro C."/>
            <person name="Hugenholtz P."/>
            <person name="Ventosa A."/>
        </authorList>
    </citation>
    <scope>NUCLEOTIDE SEQUENCE [LARGE SCALE GENOMIC DNA]</scope>
    <source>
        <strain evidence="2 3">DSM 21020</strain>
    </source>
</reference>
<protein>
    <submittedName>
        <fullName evidence="2">Uncharacterized protein</fullName>
    </submittedName>
</protein>
<feature type="chain" id="PRO_5046982540" evidence="1">
    <location>
        <begin position="29"/>
        <end position="138"/>
    </location>
</feature>
<name>A0ABU1H7V7_9GAMM</name>
<dbReference type="EMBL" id="JARWAN010000040">
    <property type="protein sequence ID" value="MDR5900386.1"/>
    <property type="molecule type" value="Genomic_DNA"/>
</dbReference>
<gene>
    <name evidence="2" type="ORF">QC823_15580</name>
</gene>
<sequence length="138" mass="15859">MKPIKGKAMFFLKLLISLGLLMTSIANAQDAENSLITEEESRLLNRAMMCGHYVRFYPRIEYADYMDIQAEEHAEKLLESKIERDILASGTSDAAYMQVEIWNESSQESIDILGDYCTARYIDLPLAESRLNEMMDDF</sequence>
<evidence type="ECO:0000313" key="3">
    <source>
        <dbReference type="Proteomes" id="UP001254564"/>
    </source>
</evidence>
<feature type="signal peptide" evidence="1">
    <location>
        <begin position="1"/>
        <end position="28"/>
    </location>
</feature>
<comment type="caution">
    <text evidence="2">The sequence shown here is derived from an EMBL/GenBank/DDBJ whole genome shotgun (WGS) entry which is preliminary data.</text>
</comment>
<accession>A0ABU1H7V7</accession>
<keyword evidence="1" id="KW-0732">Signal</keyword>
<evidence type="ECO:0000256" key="1">
    <source>
        <dbReference type="SAM" id="SignalP"/>
    </source>
</evidence>
<dbReference type="Proteomes" id="UP001254564">
    <property type="component" value="Unassembled WGS sequence"/>
</dbReference>